<keyword evidence="5" id="KW-1185">Reference proteome</keyword>
<dbReference type="Proteomes" id="UP000267630">
    <property type="component" value="Chromosome 3"/>
</dbReference>
<dbReference type="GO" id="GO:0051213">
    <property type="term" value="F:dioxygenase activity"/>
    <property type="evidence" value="ECO:0007669"/>
    <property type="project" value="UniProtKB-KW"/>
</dbReference>
<keyword evidence="1" id="KW-0223">Dioxygenase</keyword>
<organism evidence="4 5">
    <name type="scientific">Raoultella terrigena</name>
    <name type="common">Klebsiella terrigena</name>
    <dbReference type="NCBI Taxonomy" id="577"/>
    <lineage>
        <taxon>Bacteria</taxon>
        <taxon>Pseudomonadati</taxon>
        <taxon>Pseudomonadota</taxon>
        <taxon>Gammaproteobacteria</taxon>
        <taxon>Enterobacterales</taxon>
        <taxon>Enterobacteriaceae</taxon>
        <taxon>Klebsiella/Raoultella group</taxon>
        <taxon>Raoultella</taxon>
    </lineage>
</organism>
<dbReference type="Pfam" id="PF20514">
    <property type="entry name" value="WHD_ROXA"/>
    <property type="match status" value="1"/>
</dbReference>
<name>A0A7Z8ZEG6_RAOTE</name>
<dbReference type="AlphaFoldDB" id="A0A7Z8ZEG6"/>
<keyword evidence="2" id="KW-0560">Oxidoreductase</keyword>
<dbReference type="EMBL" id="LR134253">
    <property type="protein sequence ID" value="VED54504.1"/>
    <property type="molecule type" value="Genomic_DNA"/>
</dbReference>
<evidence type="ECO:0000259" key="3">
    <source>
        <dbReference type="Pfam" id="PF20514"/>
    </source>
</evidence>
<evidence type="ECO:0000256" key="1">
    <source>
        <dbReference type="ARBA" id="ARBA00022964"/>
    </source>
</evidence>
<gene>
    <name evidence="4" type="ORF">NCTC9997_05420</name>
</gene>
<dbReference type="InterPro" id="IPR046799">
    <property type="entry name" value="ROXA-like_wH"/>
</dbReference>
<evidence type="ECO:0000256" key="2">
    <source>
        <dbReference type="ARBA" id="ARBA00023002"/>
    </source>
</evidence>
<protein>
    <recommendedName>
        <fullName evidence="3">ROXA-like winged helix domain-containing protein</fullName>
    </recommendedName>
</protein>
<dbReference type="Gene3D" id="3.40.366.30">
    <property type="entry name" value="50S ribosomal protein L16 arginine hydroxylase, Chain A, Domain 2"/>
    <property type="match status" value="1"/>
</dbReference>
<sequence length="79" mass="8776">MPLSGGETLARLSGLRVLHIGDSFFVNSEALAITDVDALDALCRYTSLSKDELGKGLHNPDFIAELTRLINQGYWYFEE</sequence>
<feature type="domain" description="ROXA-like winged helix" evidence="3">
    <location>
        <begin position="4"/>
        <end position="76"/>
    </location>
</feature>
<evidence type="ECO:0000313" key="4">
    <source>
        <dbReference type="EMBL" id="VED54504.1"/>
    </source>
</evidence>
<reference evidence="4 5" key="1">
    <citation type="submission" date="2018-12" db="EMBL/GenBank/DDBJ databases">
        <authorList>
            <consortium name="Pathogen Informatics"/>
        </authorList>
    </citation>
    <scope>NUCLEOTIDE SEQUENCE [LARGE SCALE GENOMIC DNA]</scope>
    <source>
        <strain evidence="4 5">NCTC9997</strain>
    </source>
</reference>
<accession>A0A7Z8ZEG6</accession>
<proteinExistence type="predicted"/>
<evidence type="ECO:0000313" key="5">
    <source>
        <dbReference type="Proteomes" id="UP000267630"/>
    </source>
</evidence>